<comment type="pathway">
    <text evidence="1 8 9">Sulfur metabolism; glutathione biosynthesis; glutathione from L-cysteine and L-glutamate: step 1/2.</text>
</comment>
<dbReference type="InterPro" id="IPR006334">
    <property type="entry name" value="Glut_cys_ligase"/>
</dbReference>
<organism evidence="11 12">
    <name type="scientific">Verticiella sediminum</name>
    <dbReference type="NCBI Taxonomy" id="1247510"/>
    <lineage>
        <taxon>Bacteria</taxon>
        <taxon>Pseudomonadati</taxon>
        <taxon>Pseudomonadota</taxon>
        <taxon>Betaproteobacteria</taxon>
        <taxon>Burkholderiales</taxon>
        <taxon>Alcaligenaceae</taxon>
        <taxon>Verticiella</taxon>
    </lineage>
</organism>
<dbReference type="GO" id="GO:0005524">
    <property type="term" value="F:ATP binding"/>
    <property type="evidence" value="ECO:0007669"/>
    <property type="project" value="UniProtKB-KW"/>
</dbReference>
<reference evidence="11 12" key="1">
    <citation type="submission" date="2019-07" db="EMBL/GenBank/DDBJ databases">
        <title>Qingshengfaniella alkalisoli gen. nov., sp. nov., isolated from saline soil.</title>
        <authorList>
            <person name="Xu L."/>
            <person name="Huang X.-X."/>
            <person name="Sun J.-Q."/>
        </authorList>
    </citation>
    <scope>NUCLEOTIDE SEQUENCE [LARGE SCALE GENOMIC DNA]</scope>
    <source>
        <strain evidence="11 12">DSM 27279</strain>
    </source>
</reference>
<comment type="catalytic activity">
    <reaction evidence="7 8 9">
        <text>L-cysteine + L-glutamate + ATP = gamma-L-glutamyl-L-cysteine + ADP + phosphate + H(+)</text>
        <dbReference type="Rhea" id="RHEA:13285"/>
        <dbReference type="ChEBI" id="CHEBI:15378"/>
        <dbReference type="ChEBI" id="CHEBI:29985"/>
        <dbReference type="ChEBI" id="CHEBI:30616"/>
        <dbReference type="ChEBI" id="CHEBI:35235"/>
        <dbReference type="ChEBI" id="CHEBI:43474"/>
        <dbReference type="ChEBI" id="CHEBI:58173"/>
        <dbReference type="ChEBI" id="CHEBI:456216"/>
        <dbReference type="EC" id="6.3.2.2"/>
    </reaction>
</comment>
<dbReference type="HAMAP" id="MF_00578">
    <property type="entry name" value="Glu_cys_ligase"/>
    <property type="match status" value="1"/>
</dbReference>
<dbReference type="PANTHER" id="PTHR38761">
    <property type="entry name" value="GLUTAMATE--CYSTEINE LIGASE"/>
    <property type="match status" value="1"/>
</dbReference>
<dbReference type="GO" id="GO:0004357">
    <property type="term" value="F:glutamate-cysteine ligase activity"/>
    <property type="evidence" value="ECO:0007669"/>
    <property type="project" value="UniProtKB-UniRule"/>
</dbReference>
<dbReference type="GO" id="GO:0006750">
    <property type="term" value="P:glutathione biosynthetic process"/>
    <property type="evidence" value="ECO:0007669"/>
    <property type="project" value="UniProtKB-UniRule"/>
</dbReference>
<dbReference type="NCBIfam" id="TIGR01434">
    <property type="entry name" value="glu_cys_ligase"/>
    <property type="match status" value="1"/>
</dbReference>
<evidence type="ECO:0000256" key="8">
    <source>
        <dbReference type="HAMAP-Rule" id="MF_00578"/>
    </source>
</evidence>
<dbReference type="InterPro" id="IPR007370">
    <property type="entry name" value="Glu_cys_ligase"/>
</dbReference>
<evidence type="ECO:0000256" key="3">
    <source>
        <dbReference type="ARBA" id="ARBA00022598"/>
    </source>
</evidence>
<evidence type="ECO:0000313" key="11">
    <source>
        <dbReference type="EMBL" id="TSH98517.1"/>
    </source>
</evidence>
<feature type="domain" description="Glutamate--cysteine ligase" evidence="10">
    <location>
        <begin position="10"/>
        <end position="366"/>
    </location>
</feature>
<evidence type="ECO:0000256" key="7">
    <source>
        <dbReference type="ARBA" id="ARBA00048819"/>
    </source>
</evidence>
<dbReference type="SUPFAM" id="SSF55931">
    <property type="entry name" value="Glutamine synthetase/guanido kinase"/>
    <property type="match status" value="1"/>
</dbReference>
<comment type="similarity">
    <text evidence="2 8">Belongs to the glutamate--cysteine ligase type 1 family. Type 1 subfamily.</text>
</comment>
<gene>
    <name evidence="8" type="primary">gshA</name>
    <name evidence="11" type="ORF">FOZ76_01835</name>
</gene>
<dbReference type="EC" id="6.3.2.2" evidence="8"/>
<evidence type="ECO:0000256" key="2">
    <source>
        <dbReference type="ARBA" id="ARBA00008772"/>
    </source>
</evidence>
<evidence type="ECO:0000256" key="6">
    <source>
        <dbReference type="ARBA" id="ARBA00022840"/>
    </source>
</evidence>
<protein>
    <recommendedName>
        <fullName evidence="8">Glutamate--cysteine ligase</fullName>
        <ecNumber evidence="8">6.3.2.2</ecNumber>
    </recommendedName>
    <alternativeName>
        <fullName evidence="8">Gamma-ECS</fullName>
        <shortName evidence="8">GCS</shortName>
    </alternativeName>
    <alternativeName>
        <fullName evidence="8">Gamma-glutamylcysteine synthetase</fullName>
    </alternativeName>
</protein>
<evidence type="ECO:0000256" key="4">
    <source>
        <dbReference type="ARBA" id="ARBA00022684"/>
    </source>
</evidence>
<keyword evidence="5 8" id="KW-0547">Nucleotide-binding</keyword>
<evidence type="ECO:0000259" key="10">
    <source>
        <dbReference type="Pfam" id="PF04262"/>
    </source>
</evidence>
<keyword evidence="4 8" id="KW-0317">Glutathione biosynthesis</keyword>
<dbReference type="RefSeq" id="WP_143946424.1">
    <property type="nucleotide sequence ID" value="NZ_BAABMB010000001.1"/>
</dbReference>
<evidence type="ECO:0000256" key="5">
    <source>
        <dbReference type="ARBA" id="ARBA00022741"/>
    </source>
</evidence>
<dbReference type="PANTHER" id="PTHR38761:SF1">
    <property type="entry name" value="GLUTAMATE--CYSTEINE LIGASE"/>
    <property type="match status" value="1"/>
</dbReference>
<dbReference type="Proteomes" id="UP000318405">
    <property type="component" value="Unassembled WGS sequence"/>
</dbReference>
<dbReference type="InterPro" id="IPR014746">
    <property type="entry name" value="Gln_synth/guanido_kin_cat_dom"/>
</dbReference>
<evidence type="ECO:0000313" key="12">
    <source>
        <dbReference type="Proteomes" id="UP000318405"/>
    </source>
</evidence>
<dbReference type="AlphaFoldDB" id="A0A556B008"/>
<keyword evidence="3 8" id="KW-0436">Ligase</keyword>
<dbReference type="OrthoDB" id="9803907at2"/>
<accession>A0A556B008</accession>
<keyword evidence="6 8" id="KW-0067">ATP-binding</keyword>
<proteinExistence type="inferred from homology"/>
<sequence>MTDLLTRRLDILNRAEGGTLLAGGAQGVEKESLRVRPDGELSLARHPAALGSALTHPHITTDYSEALMEFVTGTHSRAEDLVQELADIHRYVYAEMGDEMLWNQSMPCRLPGEADIPIAWYGTSNSGMLKHVYRRGLAVRYGKSMQCIAGIHFNYSLAPQAWPLISELAGGAQAQQSEGYLALIRNFSRYSWLLMYLFGASPALDAGFMRGREHELQALDENTLYLPWATSLRMSDLGYQNRAQSGLKPCYTDLKSYLDNLYHAVNQPWPPYEAIGTRQNGEWVQLSTHILQIENEYYSSIRPKRVARRGERPLRALHERGVQYVEVRCMDIDPFSPVGFELPAARFLSAFLLMCALDDSPLLPQRGWCQESGDNFALVVKEGRRPGLLLGKGGAQVPLADWAHALLDRIALCAQALDAAHDGGNAHAAALELQRQKIDDPARTPSARVLAGLRETGMSFSEYFLDLGRRHALAFRNQPLGAAERAVFDAESRRSIQEQEELERTQTGNFDDYVAAYHSSLYD</sequence>
<dbReference type="EMBL" id="VLTJ01000004">
    <property type="protein sequence ID" value="TSH98517.1"/>
    <property type="molecule type" value="Genomic_DNA"/>
</dbReference>
<evidence type="ECO:0000256" key="9">
    <source>
        <dbReference type="RuleBase" id="RU004391"/>
    </source>
</evidence>
<dbReference type="UniPathway" id="UPA00142">
    <property type="reaction ID" value="UER00209"/>
</dbReference>
<dbReference type="Pfam" id="PF04262">
    <property type="entry name" value="Glu_cys_ligase"/>
    <property type="match status" value="1"/>
</dbReference>
<dbReference type="GO" id="GO:0005829">
    <property type="term" value="C:cytosol"/>
    <property type="evidence" value="ECO:0007669"/>
    <property type="project" value="TreeGrafter"/>
</dbReference>
<dbReference type="Gene3D" id="3.30.590.20">
    <property type="match status" value="1"/>
</dbReference>
<evidence type="ECO:0000256" key="1">
    <source>
        <dbReference type="ARBA" id="ARBA00005006"/>
    </source>
</evidence>
<dbReference type="GO" id="GO:0046872">
    <property type="term" value="F:metal ion binding"/>
    <property type="evidence" value="ECO:0007669"/>
    <property type="project" value="TreeGrafter"/>
</dbReference>
<name>A0A556B008_9BURK</name>
<comment type="caution">
    <text evidence="11">The sequence shown here is derived from an EMBL/GenBank/DDBJ whole genome shotgun (WGS) entry which is preliminary data.</text>
</comment>
<keyword evidence="12" id="KW-1185">Reference proteome</keyword>